<organism evidence="1">
    <name type="scientific">marine sediment metagenome</name>
    <dbReference type="NCBI Taxonomy" id="412755"/>
    <lineage>
        <taxon>unclassified sequences</taxon>
        <taxon>metagenomes</taxon>
        <taxon>ecological metagenomes</taxon>
    </lineage>
</organism>
<evidence type="ECO:0000313" key="1">
    <source>
        <dbReference type="EMBL" id="KKN03884.1"/>
    </source>
</evidence>
<gene>
    <name evidence="1" type="ORF">LCGC14_1103140</name>
</gene>
<proteinExistence type="predicted"/>
<reference evidence="1" key="1">
    <citation type="journal article" date="2015" name="Nature">
        <title>Complex archaea that bridge the gap between prokaryotes and eukaryotes.</title>
        <authorList>
            <person name="Spang A."/>
            <person name="Saw J.H."/>
            <person name="Jorgensen S.L."/>
            <person name="Zaremba-Niedzwiedzka K."/>
            <person name="Martijn J."/>
            <person name="Lind A.E."/>
            <person name="van Eijk R."/>
            <person name="Schleper C."/>
            <person name="Guy L."/>
            <person name="Ettema T.J."/>
        </authorList>
    </citation>
    <scope>NUCLEOTIDE SEQUENCE</scope>
</reference>
<protein>
    <submittedName>
        <fullName evidence="1">Uncharacterized protein</fullName>
    </submittedName>
</protein>
<sequence>MIKLIKISIDHQLQTMRAHFNFGSDTRILTINDPKTFNHIMNDCNLANESISDYIKNQLLIVGMSADSLWETIKDNDFDNLQFGGRPNTFPSLKRSGTTLQVRVADDSKPISIGTMVALNPDGTVSVAPESVSVLGTIKIGDKNDD</sequence>
<accession>A0A0F9MDF2</accession>
<dbReference type="EMBL" id="LAZR01004984">
    <property type="protein sequence ID" value="KKN03884.1"/>
    <property type="molecule type" value="Genomic_DNA"/>
</dbReference>
<comment type="caution">
    <text evidence="1">The sequence shown here is derived from an EMBL/GenBank/DDBJ whole genome shotgun (WGS) entry which is preliminary data.</text>
</comment>
<dbReference type="AlphaFoldDB" id="A0A0F9MDF2"/>
<name>A0A0F9MDF2_9ZZZZ</name>